<evidence type="ECO:0000313" key="3">
    <source>
        <dbReference type="EMBL" id="BDI30522.1"/>
    </source>
</evidence>
<dbReference type="Pfam" id="PF13432">
    <property type="entry name" value="TPR_16"/>
    <property type="match status" value="1"/>
</dbReference>
<evidence type="ECO:0008006" key="5">
    <source>
        <dbReference type="Google" id="ProtNLM"/>
    </source>
</evidence>
<feature type="region of interest" description="Disordered" evidence="2">
    <location>
        <begin position="225"/>
        <end position="290"/>
    </location>
</feature>
<evidence type="ECO:0000313" key="4">
    <source>
        <dbReference type="Proteomes" id="UP000287394"/>
    </source>
</evidence>
<dbReference type="InterPro" id="IPR011990">
    <property type="entry name" value="TPR-like_helical_dom_sf"/>
</dbReference>
<feature type="repeat" description="TPR" evidence="1">
    <location>
        <begin position="29"/>
        <end position="62"/>
    </location>
</feature>
<protein>
    <recommendedName>
        <fullName evidence="5">Tetratricopeptide repeat protein</fullName>
    </recommendedName>
</protein>
<keyword evidence="4" id="KW-1185">Reference proteome</keyword>
<dbReference type="Gene3D" id="1.25.40.10">
    <property type="entry name" value="Tetratricopeptide repeat domain"/>
    <property type="match status" value="1"/>
</dbReference>
<dbReference type="EMBL" id="AP025739">
    <property type="protein sequence ID" value="BDI30522.1"/>
    <property type="molecule type" value="Genomic_DNA"/>
</dbReference>
<feature type="region of interest" description="Disordered" evidence="2">
    <location>
        <begin position="186"/>
        <end position="213"/>
    </location>
</feature>
<dbReference type="PROSITE" id="PS50005">
    <property type="entry name" value="TPR"/>
    <property type="match status" value="1"/>
</dbReference>
<organism evidence="3 4">
    <name type="scientific">Capsulimonas corticalis</name>
    <dbReference type="NCBI Taxonomy" id="2219043"/>
    <lineage>
        <taxon>Bacteria</taxon>
        <taxon>Bacillati</taxon>
        <taxon>Armatimonadota</taxon>
        <taxon>Armatimonadia</taxon>
        <taxon>Capsulimonadales</taxon>
        <taxon>Capsulimonadaceae</taxon>
        <taxon>Capsulimonas</taxon>
    </lineage>
</organism>
<dbReference type="InterPro" id="IPR019734">
    <property type="entry name" value="TPR_rpt"/>
</dbReference>
<gene>
    <name evidence="3" type="ORF">CCAX7_25730</name>
</gene>
<accession>A0A9N7L2N7</accession>
<feature type="compositionally biased region" description="Low complexity" evidence="2">
    <location>
        <begin position="362"/>
        <end position="374"/>
    </location>
</feature>
<feature type="compositionally biased region" description="Polar residues" evidence="2">
    <location>
        <begin position="186"/>
        <end position="212"/>
    </location>
</feature>
<evidence type="ECO:0000256" key="1">
    <source>
        <dbReference type="PROSITE-ProRule" id="PRU00339"/>
    </source>
</evidence>
<feature type="region of interest" description="Disordered" evidence="2">
    <location>
        <begin position="325"/>
        <end position="388"/>
    </location>
</feature>
<dbReference type="AlphaFoldDB" id="A0A9N7L2N7"/>
<reference evidence="3 4" key="1">
    <citation type="journal article" date="2019" name="Int. J. Syst. Evol. Microbiol.">
        <title>Capsulimonas corticalis gen. nov., sp. nov., an aerobic capsulated bacterium, of a novel bacterial order, Capsulimonadales ord. nov., of the class Armatimonadia of the phylum Armatimonadetes.</title>
        <authorList>
            <person name="Li J."/>
            <person name="Kudo C."/>
            <person name="Tonouchi A."/>
        </authorList>
    </citation>
    <scope>NUCLEOTIDE SEQUENCE [LARGE SCALE GENOMIC DNA]</scope>
    <source>
        <strain evidence="3 4">AX-7</strain>
    </source>
</reference>
<dbReference type="Proteomes" id="UP000287394">
    <property type="component" value="Chromosome"/>
</dbReference>
<dbReference type="SUPFAM" id="SSF48452">
    <property type="entry name" value="TPR-like"/>
    <property type="match status" value="1"/>
</dbReference>
<proteinExistence type="predicted"/>
<dbReference type="KEGG" id="ccot:CCAX7_25730"/>
<evidence type="ECO:0000256" key="2">
    <source>
        <dbReference type="SAM" id="MobiDB-lite"/>
    </source>
</evidence>
<name>A0A9N7L2N7_9BACT</name>
<keyword evidence="1" id="KW-0802">TPR repeat</keyword>
<dbReference type="SMART" id="SM00028">
    <property type="entry name" value="TPR"/>
    <property type="match status" value="2"/>
</dbReference>
<feature type="compositionally biased region" description="Polar residues" evidence="2">
    <location>
        <begin position="332"/>
        <end position="349"/>
    </location>
</feature>
<sequence>MAFWHNDVGNLDAAILAAEAALTINPNSTTAHSLLGTLYEKKGNDALAIEHVEAVLQLNPDSAADAAKLEMLKRGVRAMAAPTPVGFRWIPPALAGTSLGNVMGRFGDLSDRGAAGGASNAAPSGGLSERIASWNLSERKIGGLQLLPVLYSGTAAIAVFAICFGVVRSSSRPATASPERVVSVNTPPASVNGSAFTDPSRTSPAPFTSQPAPFSVARNAPVTADSLRPPFSAKNLDSTPDPFSETLTSGVGTKPLLSRRPAALPERSFHSRSASSNIGGGPVPLPPLQLRAVGSDSNNLLSPAPVSAPPMAAIEALPRHTVVVPALGENGGSDSSQDAQNGGQSSSGGTPIIRITVHDGGSDSSSSSGVNRSGSNGGGSSDSGGDSFQQTALSLQSQGNYRGARAAYEKAIRTYKADIAAGRNQESAQRGLQACQTGLQICQQSE</sequence>